<comment type="caution">
    <text evidence="9">The sequence shown here is derived from an EMBL/GenBank/DDBJ whole genome shotgun (WGS) entry which is preliminary data.</text>
</comment>
<name>A0ABU9YAL1_9SPHN</name>
<keyword evidence="4" id="KW-0479">Metal-binding</keyword>
<dbReference type="EMBL" id="JBDIME010000034">
    <property type="protein sequence ID" value="MEN2792852.1"/>
    <property type="molecule type" value="Genomic_DNA"/>
</dbReference>
<dbReference type="Gene3D" id="3.20.20.370">
    <property type="entry name" value="Glycoside hydrolase/deacetylase"/>
    <property type="match status" value="1"/>
</dbReference>
<evidence type="ECO:0000313" key="10">
    <source>
        <dbReference type="Proteomes" id="UP001419910"/>
    </source>
</evidence>
<feature type="signal peptide" evidence="7">
    <location>
        <begin position="1"/>
        <end position="19"/>
    </location>
</feature>
<accession>A0ABU9YAL1</accession>
<keyword evidence="5" id="KW-0378">Hydrolase</keyword>
<comment type="similarity">
    <text evidence="2">Belongs to the polysaccharide deacetylase family.</text>
</comment>
<evidence type="ECO:0000256" key="4">
    <source>
        <dbReference type="ARBA" id="ARBA00022723"/>
    </source>
</evidence>
<protein>
    <recommendedName>
        <fullName evidence="3">Chitooligosaccharide deacetylase</fullName>
    </recommendedName>
    <alternativeName>
        <fullName evidence="6">Nodulation protein B</fullName>
    </alternativeName>
</protein>
<dbReference type="Proteomes" id="UP001419910">
    <property type="component" value="Unassembled WGS sequence"/>
</dbReference>
<feature type="domain" description="NodB homology" evidence="8">
    <location>
        <begin position="24"/>
        <end position="251"/>
    </location>
</feature>
<dbReference type="PROSITE" id="PS51677">
    <property type="entry name" value="NODB"/>
    <property type="match status" value="1"/>
</dbReference>
<keyword evidence="10" id="KW-1185">Reference proteome</keyword>
<proteinExistence type="inferred from homology"/>
<dbReference type="SUPFAM" id="SSF88713">
    <property type="entry name" value="Glycoside hydrolase/deacetylase"/>
    <property type="match status" value="1"/>
</dbReference>
<feature type="chain" id="PRO_5045610141" description="Chitooligosaccharide deacetylase" evidence="7">
    <location>
        <begin position="20"/>
        <end position="310"/>
    </location>
</feature>
<evidence type="ECO:0000256" key="6">
    <source>
        <dbReference type="ARBA" id="ARBA00032976"/>
    </source>
</evidence>
<keyword evidence="7" id="KW-0732">Signal</keyword>
<gene>
    <name evidence="9" type="ORF">ABC974_24700</name>
</gene>
<evidence type="ECO:0000259" key="8">
    <source>
        <dbReference type="PROSITE" id="PS51677"/>
    </source>
</evidence>
<evidence type="ECO:0000256" key="1">
    <source>
        <dbReference type="ARBA" id="ARBA00003236"/>
    </source>
</evidence>
<dbReference type="Pfam" id="PF01522">
    <property type="entry name" value="Polysacc_deac_1"/>
    <property type="match status" value="1"/>
</dbReference>
<sequence>MRGAVALALIALLAAPAAAREAKPVIVLTFDDLPAHSALPPDTTRVEIAQKAIKAFRDARVGKVYGFVNGNQTIPEPASAPVLDLWRAAGLPLGNHGWSHLNLNQVSVADYLADIDHTEALIAPLMKGADFHWFRYPFLAEGDDPAKRMEVRKALAARGYRIAQVTMSFGDYMWNEPYARCVAAGDKAAIATLETSYLRAAAETAAATRKDARALYGHDIPYVLLMHLGALDARMLPRLLAQYRSEGFEFGTLAEAESDPVFAADVNPSLPPAPPKWQQMQAKGLAPTPVENVSKMLDSLCRPPSNPVPQ</sequence>
<dbReference type="CDD" id="cd10960">
    <property type="entry name" value="CE4_NodB_like_1"/>
    <property type="match status" value="1"/>
</dbReference>
<dbReference type="InterPro" id="IPR011330">
    <property type="entry name" value="Glyco_hydro/deAcase_b/a-brl"/>
</dbReference>
<dbReference type="InterPro" id="IPR050248">
    <property type="entry name" value="Polysacc_deacetylase_ArnD"/>
</dbReference>
<evidence type="ECO:0000313" key="9">
    <source>
        <dbReference type="EMBL" id="MEN2792852.1"/>
    </source>
</evidence>
<reference evidence="9 10" key="1">
    <citation type="submission" date="2024-05" db="EMBL/GenBank/DDBJ databases">
        <authorList>
            <person name="Liu Q."/>
            <person name="Xin Y.-H."/>
        </authorList>
    </citation>
    <scope>NUCLEOTIDE SEQUENCE [LARGE SCALE GENOMIC DNA]</scope>
    <source>
        <strain evidence="9 10">CGMCC 1.10181</strain>
    </source>
</reference>
<dbReference type="PANTHER" id="PTHR10587">
    <property type="entry name" value="GLYCOSYL TRANSFERASE-RELATED"/>
    <property type="match status" value="1"/>
</dbReference>
<evidence type="ECO:0000256" key="7">
    <source>
        <dbReference type="SAM" id="SignalP"/>
    </source>
</evidence>
<evidence type="ECO:0000256" key="5">
    <source>
        <dbReference type="ARBA" id="ARBA00022801"/>
    </source>
</evidence>
<dbReference type="RefSeq" id="WP_343890980.1">
    <property type="nucleotide sequence ID" value="NZ_BAAAEH010000037.1"/>
</dbReference>
<evidence type="ECO:0000256" key="2">
    <source>
        <dbReference type="ARBA" id="ARBA00010973"/>
    </source>
</evidence>
<dbReference type="InterPro" id="IPR002509">
    <property type="entry name" value="NODB_dom"/>
</dbReference>
<evidence type="ECO:0000256" key="3">
    <source>
        <dbReference type="ARBA" id="ARBA00020071"/>
    </source>
</evidence>
<dbReference type="PANTHER" id="PTHR10587:SF133">
    <property type="entry name" value="CHITIN DEACETYLASE 1-RELATED"/>
    <property type="match status" value="1"/>
</dbReference>
<organism evidence="9 10">
    <name type="scientific">Sphingomonas oligophenolica</name>
    <dbReference type="NCBI Taxonomy" id="301154"/>
    <lineage>
        <taxon>Bacteria</taxon>
        <taxon>Pseudomonadati</taxon>
        <taxon>Pseudomonadota</taxon>
        <taxon>Alphaproteobacteria</taxon>
        <taxon>Sphingomonadales</taxon>
        <taxon>Sphingomonadaceae</taxon>
        <taxon>Sphingomonas</taxon>
    </lineage>
</organism>
<comment type="function">
    <text evidence="1">Is involved in generating a small heat-stable compound (Nod), an acylated oligomer of N-acetylglucosamine, that stimulates mitosis in various plant protoplasts.</text>
</comment>